<name>A0A245ZF10_9SPHN</name>
<feature type="chain" id="PRO_5012421968" evidence="1">
    <location>
        <begin position="23"/>
        <end position="132"/>
    </location>
</feature>
<evidence type="ECO:0000256" key="1">
    <source>
        <dbReference type="SAM" id="SignalP"/>
    </source>
</evidence>
<dbReference type="AlphaFoldDB" id="A0A245ZF10"/>
<dbReference type="EMBL" id="NBBJ01000006">
    <property type="protein sequence ID" value="OWK28342.1"/>
    <property type="molecule type" value="Genomic_DNA"/>
</dbReference>
<organism evidence="2 3">
    <name type="scientific">Sphingomonas mucosissima</name>
    <dbReference type="NCBI Taxonomy" id="370959"/>
    <lineage>
        <taxon>Bacteria</taxon>
        <taxon>Pseudomonadati</taxon>
        <taxon>Pseudomonadota</taxon>
        <taxon>Alphaproteobacteria</taxon>
        <taxon>Sphingomonadales</taxon>
        <taxon>Sphingomonadaceae</taxon>
        <taxon>Sphingomonas</taxon>
    </lineage>
</organism>
<accession>A0A245ZF10</accession>
<evidence type="ECO:0000313" key="2">
    <source>
        <dbReference type="EMBL" id="OWK28342.1"/>
    </source>
</evidence>
<sequence length="132" mass="13310">MRHVTFSAVAALALAAPATTAAASGGEGGAEVHLVPLEEIRVPIVDGARSDGVLRITLVLEAGDAAAAEKLSAQLPVVRAASVAAALEFGRLYASPMMPVNAEQLAGDLKNALHDAGGVHRVLVTQVAATRA</sequence>
<feature type="signal peptide" evidence="1">
    <location>
        <begin position="1"/>
        <end position="22"/>
    </location>
</feature>
<comment type="caution">
    <text evidence="2">The sequence shown here is derived from an EMBL/GenBank/DDBJ whole genome shotgun (WGS) entry which is preliminary data.</text>
</comment>
<reference evidence="2 3" key="1">
    <citation type="submission" date="2017-03" db="EMBL/GenBank/DDBJ databases">
        <title>Genome sequence of Sphingomonas mucosissima DSM 17494.</title>
        <authorList>
            <person name="Poehlein A."/>
            <person name="Wuebbeler J.H."/>
            <person name="Steinbuechel A."/>
            <person name="Daniel R."/>
        </authorList>
    </citation>
    <scope>NUCLEOTIDE SEQUENCE [LARGE SCALE GENOMIC DNA]</scope>
    <source>
        <strain evidence="2 3">DSM 17494</strain>
    </source>
</reference>
<keyword evidence="1" id="KW-0732">Signal</keyword>
<gene>
    <name evidence="2" type="ORF">SPMU_31980</name>
</gene>
<keyword evidence="3" id="KW-1185">Reference proteome</keyword>
<evidence type="ECO:0000313" key="3">
    <source>
        <dbReference type="Proteomes" id="UP000197783"/>
    </source>
</evidence>
<dbReference type="RefSeq" id="WP_140418492.1">
    <property type="nucleotide sequence ID" value="NZ_NBBJ01000006.1"/>
</dbReference>
<proteinExistence type="predicted"/>
<dbReference type="OrthoDB" id="7583343at2"/>
<protein>
    <submittedName>
        <fullName evidence="2">Uncharacterized protein</fullName>
    </submittedName>
</protein>
<dbReference type="Proteomes" id="UP000197783">
    <property type="component" value="Unassembled WGS sequence"/>
</dbReference>